<reference evidence="2 3" key="1">
    <citation type="journal article" date="2018" name="Sci. Rep.">
        <title>Comparative analysis of the Pocillopora damicornis genome highlights role of immune system in coral evolution.</title>
        <authorList>
            <person name="Cunning R."/>
            <person name="Bay R.A."/>
            <person name="Gillette P."/>
            <person name="Baker A.C."/>
            <person name="Traylor-Knowles N."/>
        </authorList>
    </citation>
    <scope>NUCLEOTIDE SEQUENCE [LARGE SCALE GENOMIC DNA]</scope>
    <source>
        <strain evidence="2">RSMAS</strain>
        <tissue evidence="2">Whole animal</tissue>
    </source>
</reference>
<dbReference type="STRING" id="46731.A0A3M6TM98"/>
<feature type="region of interest" description="Disordered" evidence="1">
    <location>
        <begin position="80"/>
        <end position="151"/>
    </location>
</feature>
<proteinExistence type="predicted"/>
<organism evidence="2 3">
    <name type="scientific">Pocillopora damicornis</name>
    <name type="common">Cauliflower coral</name>
    <name type="synonym">Millepora damicornis</name>
    <dbReference type="NCBI Taxonomy" id="46731"/>
    <lineage>
        <taxon>Eukaryota</taxon>
        <taxon>Metazoa</taxon>
        <taxon>Cnidaria</taxon>
        <taxon>Anthozoa</taxon>
        <taxon>Hexacorallia</taxon>
        <taxon>Scleractinia</taxon>
        <taxon>Astrocoeniina</taxon>
        <taxon>Pocilloporidae</taxon>
        <taxon>Pocillopora</taxon>
    </lineage>
</organism>
<keyword evidence="3" id="KW-1185">Reference proteome</keyword>
<dbReference type="EMBL" id="RCHS01003365">
    <property type="protein sequence ID" value="RMX42476.1"/>
    <property type="molecule type" value="Genomic_DNA"/>
</dbReference>
<dbReference type="AlphaFoldDB" id="A0A3M6TM98"/>
<name>A0A3M6TM98_POCDA</name>
<protein>
    <submittedName>
        <fullName evidence="2">Uncharacterized protein</fullName>
    </submittedName>
</protein>
<dbReference type="Proteomes" id="UP000275408">
    <property type="component" value="Unassembled WGS sequence"/>
</dbReference>
<evidence type="ECO:0000313" key="2">
    <source>
        <dbReference type="EMBL" id="RMX42476.1"/>
    </source>
</evidence>
<evidence type="ECO:0000313" key="3">
    <source>
        <dbReference type="Proteomes" id="UP000275408"/>
    </source>
</evidence>
<sequence>MNGNPAFLFNTTSITRGLVPPEMEISALPQAAMNRNLTWETRTLRSGHCSPRATGHLERKFISRAAQNCFLFEKNLKKREEKLEKREENERRKKEERARKEQQARKRGEREASETRQTERRNDREEVSNPTSGGGETLEQMLMSGTSRLEK</sequence>
<gene>
    <name evidence="2" type="ORF">pdam_00010871</name>
</gene>
<dbReference type="OrthoDB" id="411372at2759"/>
<accession>A0A3M6TM98</accession>
<evidence type="ECO:0000256" key="1">
    <source>
        <dbReference type="SAM" id="MobiDB-lite"/>
    </source>
</evidence>
<comment type="caution">
    <text evidence="2">The sequence shown here is derived from an EMBL/GenBank/DDBJ whole genome shotgun (WGS) entry which is preliminary data.</text>
</comment>
<feature type="compositionally biased region" description="Basic and acidic residues" evidence="1">
    <location>
        <begin position="80"/>
        <end position="127"/>
    </location>
</feature>